<dbReference type="Pfam" id="PF13476">
    <property type="entry name" value="AAA_23"/>
    <property type="match status" value="1"/>
</dbReference>
<organism evidence="3 4">
    <name type="scientific">Bifidobacterium myosotis</name>
    <dbReference type="NCBI Taxonomy" id="1630166"/>
    <lineage>
        <taxon>Bacteria</taxon>
        <taxon>Bacillati</taxon>
        <taxon>Actinomycetota</taxon>
        <taxon>Actinomycetes</taxon>
        <taxon>Bifidobacteriales</taxon>
        <taxon>Bifidobacteriaceae</taxon>
        <taxon>Bifidobacterium</taxon>
    </lineage>
</organism>
<keyword evidence="1" id="KW-0742">SOS response</keyword>
<dbReference type="InterPro" id="IPR027417">
    <property type="entry name" value="P-loop_NTPase"/>
</dbReference>
<dbReference type="InterPro" id="IPR003959">
    <property type="entry name" value="ATPase_AAA_core"/>
</dbReference>
<dbReference type="GO" id="GO:0009432">
    <property type="term" value="P:SOS response"/>
    <property type="evidence" value="ECO:0007669"/>
    <property type="project" value="UniProtKB-KW"/>
</dbReference>
<dbReference type="SUPFAM" id="SSF52540">
    <property type="entry name" value="P-loop containing nucleoside triphosphate hydrolases"/>
    <property type="match status" value="1"/>
</dbReference>
<name>A0A261FD50_9BIFI</name>
<dbReference type="InterPro" id="IPR038729">
    <property type="entry name" value="Rad50/SbcC_AAA"/>
</dbReference>
<evidence type="ECO:0000313" key="4">
    <source>
        <dbReference type="Proteomes" id="UP000216871"/>
    </source>
</evidence>
<accession>A0A261FD50</accession>
<evidence type="ECO:0000313" key="3">
    <source>
        <dbReference type="EMBL" id="OZG57080.1"/>
    </source>
</evidence>
<sequence>MRLDGLVMRDYRKFSALSVDFDARVTVLVGGNGMGKTAVLDAAAVVLGAFLAKFPDVSGPSIQRSDARRVRYEVGGVYDTQQQFPVSVSAVGEVARPAGWADYREGRAPEPVRLEWGRSLRRPDGKMTVADAQPMIGVSDEYQEAVRSDPSVVLPLVAYYGTDRLWPRDRRQWRTHSDAYLEAGNRFGGYDGCLNSSVSYKQMATWFKKMTAEQDRRGRGISSFEAVRAAVAFCLERFTGHADACIDYADGGMLVSYTGTDGAEYRDEPFETLSDGYRATIGMVADIARRMAMLNPAMGVDAVRCTPGVVLVDEIDLHLHPSWQEHVIAVLGELFPGVQFIVTTHAPLVISSVPRRQVRMLSYDAATGSGHAAEPGFETYGQPASSTITSVQGAHDLPEPVRDALEGFESALDDGDYPTAKRELDRLYGMVGGTNTEYVSARTAYDFMRGAGDGGE</sequence>
<dbReference type="EMBL" id="MWWW01000034">
    <property type="protein sequence ID" value="OZG57080.1"/>
    <property type="molecule type" value="Genomic_DNA"/>
</dbReference>
<dbReference type="Gene3D" id="3.40.50.300">
    <property type="entry name" value="P-loop containing nucleotide triphosphate hydrolases"/>
    <property type="match status" value="2"/>
</dbReference>
<gene>
    <name evidence="3" type="ORF">BMYO_2134</name>
</gene>
<proteinExistence type="predicted"/>
<dbReference type="AlphaFoldDB" id="A0A261FD50"/>
<comment type="caution">
    <text evidence="3">The sequence shown here is derived from an EMBL/GenBank/DDBJ whole genome shotgun (WGS) entry which is preliminary data.</text>
</comment>
<evidence type="ECO:0000256" key="1">
    <source>
        <dbReference type="ARBA" id="ARBA00023236"/>
    </source>
</evidence>
<dbReference type="InterPro" id="IPR003593">
    <property type="entry name" value="AAA+_ATPase"/>
</dbReference>
<dbReference type="GO" id="GO:0016887">
    <property type="term" value="F:ATP hydrolysis activity"/>
    <property type="evidence" value="ECO:0007669"/>
    <property type="project" value="InterPro"/>
</dbReference>
<reference evidence="3 4" key="1">
    <citation type="journal article" date="2017" name="BMC Genomics">
        <title>Comparative genomic and phylogenomic analyses of the Bifidobacteriaceae family.</title>
        <authorList>
            <person name="Lugli G.A."/>
            <person name="Milani C."/>
            <person name="Turroni F."/>
            <person name="Duranti S."/>
            <person name="Mancabelli L."/>
            <person name="Mangifesta M."/>
            <person name="Ferrario C."/>
            <person name="Modesto M."/>
            <person name="Mattarelli P."/>
            <person name="Jiri K."/>
            <person name="van Sinderen D."/>
            <person name="Ventura M."/>
        </authorList>
    </citation>
    <scope>NUCLEOTIDE SEQUENCE [LARGE SCALE GENOMIC DNA]</scope>
    <source>
        <strain evidence="3 4">DSM 100196</strain>
    </source>
</reference>
<keyword evidence="4" id="KW-1185">Reference proteome</keyword>
<dbReference type="Pfam" id="PF13304">
    <property type="entry name" value="AAA_21"/>
    <property type="match status" value="1"/>
</dbReference>
<dbReference type="SMART" id="SM00382">
    <property type="entry name" value="AAA"/>
    <property type="match status" value="1"/>
</dbReference>
<protein>
    <submittedName>
        <fullName evidence="3">AAA domain-containing protein</fullName>
    </submittedName>
</protein>
<dbReference type="PANTHER" id="PTHR32182:SF23">
    <property type="entry name" value="ATP BINDING PROTEIN"/>
    <property type="match status" value="1"/>
</dbReference>
<dbReference type="PANTHER" id="PTHR32182">
    <property type="entry name" value="DNA REPLICATION AND REPAIR PROTEIN RECF"/>
    <property type="match status" value="1"/>
</dbReference>
<dbReference type="GO" id="GO:0005524">
    <property type="term" value="F:ATP binding"/>
    <property type="evidence" value="ECO:0007669"/>
    <property type="project" value="InterPro"/>
</dbReference>
<feature type="domain" description="AAA+ ATPase" evidence="2">
    <location>
        <begin position="22"/>
        <end position="364"/>
    </location>
</feature>
<dbReference type="GO" id="GO:0006302">
    <property type="term" value="P:double-strand break repair"/>
    <property type="evidence" value="ECO:0007669"/>
    <property type="project" value="InterPro"/>
</dbReference>
<dbReference type="Proteomes" id="UP000216871">
    <property type="component" value="Unassembled WGS sequence"/>
</dbReference>
<keyword evidence="1" id="KW-0227">DNA damage</keyword>
<dbReference type="GO" id="GO:0000731">
    <property type="term" value="P:DNA synthesis involved in DNA repair"/>
    <property type="evidence" value="ECO:0007669"/>
    <property type="project" value="TreeGrafter"/>
</dbReference>
<evidence type="ECO:0000259" key="2">
    <source>
        <dbReference type="SMART" id="SM00382"/>
    </source>
</evidence>